<accession>A0A327P799</accession>
<sequence length="111" mass="12713">MKNIISLIAILCCIGCSGLEECQYEVPQFDLNTPYEEEIDFAGCGDNIHYYKLDIEGELNGEIVLLNIYKFKAKGRIDTLIRGDYYSNKFNFKYKPIGPVEGDLKFKITLI</sequence>
<keyword evidence="2" id="KW-1185">Reference proteome</keyword>
<dbReference type="OrthoDB" id="1454468at2"/>
<name>A0A327P799_9BACT</name>
<reference evidence="1 2" key="1">
    <citation type="submission" date="2018-06" db="EMBL/GenBank/DDBJ databases">
        <title>Genomic Encyclopedia of Archaeal and Bacterial Type Strains, Phase II (KMG-II): from individual species to whole genera.</title>
        <authorList>
            <person name="Goeker M."/>
        </authorList>
    </citation>
    <scope>NUCLEOTIDE SEQUENCE [LARGE SCALE GENOMIC DNA]</scope>
    <source>
        <strain evidence="1 2">DSM 23446</strain>
    </source>
</reference>
<evidence type="ECO:0000313" key="2">
    <source>
        <dbReference type="Proteomes" id="UP000249610"/>
    </source>
</evidence>
<protein>
    <submittedName>
        <fullName evidence="1">Uncharacterized protein</fullName>
    </submittedName>
</protein>
<comment type="caution">
    <text evidence="1">The sequence shown here is derived from an EMBL/GenBank/DDBJ whole genome shotgun (WGS) entry which is preliminary data.</text>
</comment>
<organism evidence="1 2">
    <name type="scientific">Algoriphagus yeomjeoni</name>
    <dbReference type="NCBI Taxonomy" id="291403"/>
    <lineage>
        <taxon>Bacteria</taxon>
        <taxon>Pseudomonadati</taxon>
        <taxon>Bacteroidota</taxon>
        <taxon>Cytophagia</taxon>
        <taxon>Cytophagales</taxon>
        <taxon>Cyclobacteriaceae</taxon>
        <taxon>Algoriphagus</taxon>
    </lineage>
</organism>
<gene>
    <name evidence="1" type="ORF">LV83_03562</name>
</gene>
<dbReference type="AlphaFoldDB" id="A0A327P799"/>
<evidence type="ECO:0000313" key="1">
    <source>
        <dbReference type="EMBL" id="RAI85786.1"/>
    </source>
</evidence>
<dbReference type="RefSeq" id="WP_111612883.1">
    <property type="nucleotide sequence ID" value="NZ_QLLK01000012.1"/>
</dbReference>
<proteinExistence type="predicted"/>
<dbReference type="Proteomes" id="UP000249610">
    <property type="component" value="Unassembled WGS sequence"/>
</dbReference>
<dbReference type="EMBL" id="QLLK01000012">
    <property type="protein sequence ID" value="RAI85786.1"/>
    <property type="molecule type" value="Genomic_DNA"/>
</dbReference>